<name>A0A1M5KLT7_9SPHI</name>
<dbReference type="RefSeq" id="WP_073235765.1">
    <property type="nucleotide sequence ID" value="NZ_FQUQ01000006.1"/>
</dbReference>
<proteinExistence type="predicted"/>
<dbReference type="OrthoDB" id="788999at2"/>
<dbReference type="SUPFAM" id="SSF48371">
    <property type="entry name" value="ARM repeat"/>
    <property type="match status" value="1"/>
</dbReference>
<dbReference type="Proteomes" id="UP000184287">
    <property type="component" value="Unassembled WGS sequence"/>
</dbReference>
<dbReference type="STRING" id="288992.SAMN04488522_1067"/>
<evidence type="ECO:0008006" key="3">
    <source>
        <dbReference type="Google" id="ProtNLM"/>
    </source>
</evidence>
<reference evidence="2" key="1">
    <citation type="submission" date="2016-11" db="EMBL/GenBank/DDBJ databases">
        <authorList>
            <person name="Varghese N."/>
            <person name="Submissions S."/>
        </authorList>
    </citation>
    <scope>NUCLEOTIDE SEQUENCE [LARGE SCALE GENOMIC DNA]</scope>
    <source>
        <strain evidence="2">DSM 16990</strain>
    </source>
</reference>
<evidence type="ECO:0000313" key="1">
    <source>
        <dbReference type="EMBL" id="SHG53675.1"/>
    </source>
</evidence>
<dbReference type="AlphaFoldDB" id="A0A1M5KLT7"/>
<gene>
    <name evidence="1" type="ORF">SAMN04488522_1067</name>
</gene>
<organism evidence="1 2">
    <name type="scientific">Pedobacter caeni</name>
    <dbReference type="NCBI Taxonomy" id="288992"/>
    <lineage>
        <taxon>Bacteria</taxon>
        <taxon>Pseudomonadati</taxon>
        <taxon>Bacteroidota</taxon>
        <taxon>Sphingobacteriia</taxon>
        <taxon>Sphingobacteriales</taxon>
        <taxon>Sphingobacteriaceae</taxon>
        <taxon>Pedobacter</taxon>
    </lineage>
</organism>
<dbReference type="InterPro" id="IPR016024">
    <property type="entry name" value="ARM-type_fold"/>
</dbReference>
<sequence length="245" mass="28903">MEKDQGINETDYIMEQELQAFEKEKEHLENLFSPDPELRQKTAAYFSKFARNSGNKFRGFFFSHPKTFEILIPALKDPDPKVVISMIQTLGCAYNRYHEDSGVQKALYELFDHADKDVLYATLIWTRFFENEERFKYIFSLLEKKQSKKMLMVLSDQFGKTDSTAIKIKAQPLLMDCYHRKIDAITRKAIVRALGRTLDESTIPEFINLIDLKAETEFSELMKEQILMYEPQERIDYLIKELWGH</sequence>
<dbReference type="Gene3D" id="1.25.10.10">
    <property type="entry name" value="Leucine-rich Repeat Variant"/>
    <property type="match status" value="1"/>
</dbReference>
<dbReference type="EMBL" id="FQUQ01000006">
    <property type="protein sequence ID" value="SHG53675.1"/>
    <property type="molecule type" value="Genomic_DNA"/>
</dbReference>
<protein>
    <recommendedName>
        <fullName evidence="3">HEAT repeat-containing protein</fullName>
    </recommendedName>
</protein>
<keyword evidence="2" id="KW-1185">Reference proteome</keyword>
<dbReference type="InterPro" id="IPR011989">
    <property type="entry name" value="ARM-like"/>
</dbReference>
<evidence type="ECO:0000313" key="2">
    <source>
        <dbReference type="Proteomes" id="UP000184287"/>
    </source>
</evidence>
<accession>A0A1M5KLT7</accession>